<evidence type="ECO:0000313" key="2">
    <source>
        <dbReference type="EMBL" id="KAF2198044.1"/>
    </source>
</evidence>
<sequence length="336" mass="37546">MAQDTKTHVGMAEVEGDWDLCNEVSIRSLPETERINPEEEKLVLSFASHQATIPNKTTFSESAKKKSHLSYDSADNFNEQFSRLSTIPLPSSTGIQITGAKKKPPTSSQILKELGYTGSDPTSLPRSLHLAISNRLTREDLNRFHQDAELNFTSSLPYFFSGSFIFPSAVRAVTNATTLMGVARSMTPAVLKGYRRFKVRGAPWPAMAEELVPQPEEEGEIDSATLVEGSTASGNITPPQVCGMLLFGMLDSQRRALHRFENGMFDLRRAKVSFFLQDGEEAEIEAGVYVWNRGRNRLVPNEQQEWKVEDLVQSAWFGRVISRAEEEERTLEGVKV</sequence>
<comment type="similarity">
    <text evidence="1">Belongs to the gamma-glutamylcyclotransferase family.</text>
</comment>
<dbReference type="PANTHER" id="PTHR31544:SF2">
    <property type="entry name" value="AIG2-LIKE PROTEIN D"/>
    <property type="match status" value="1"/>
</dbReference>
<dbReference type="OrthoDB" id="1044435at2759"/>
<evidence type="ECO:0000313" key="3">
    <source>
        <dbReference type="Proteomes" id="UP000799536"/>
    </source>
</evidence>
<dbReference type="InterPro" id="IPR045038">
    <property type="entry name" value="AIG2-like"/>
</dbReference>
<dbReference type="AlphaFoldDB" id="A0A9P4JGV5"/>
<organism evidence="2 3">
    <name type="scientific">Delitschia confertaspora ATCC 74209</name>
    <dbReference type="NCBI Taxonomy" id="1513339"/>
    <lineage>
        <taxon>Eukaryota</taxon>
        <taxon>Fungi</taxon>
        <taxon>Dikarya</taxon>
        <taxon>Ascomycota</taxon>
        <taxon>Pezizomycotina</taxon>
        <taxon>Dothideomycetes</taxon>
        <taxon>Pleosporomycetidae</taxon>
        <taxon>Pleosporales</taxon>
        <taxon>Delitschiaceae</taxon>
        <taxon>Delitschia</taxon>
    </lineage>
</organism>
<dbReference type="InterPro" id="IPR013024">
    <property type="entry name" value="GGCT-like"/>
</dbReference>
<name>A0A9P4JGV5_9PLEO</name>
<dbReference type="Proteomes" id="UP000799536">
    <property type="component" value="Unassembled WGS sequence"/>
</dbReference>
<dbReference type="CDD" id="cd06661">
    <property type="entry name" value="GGCT_like"/>
    <property type="match status" value="1"/>
</dbReference>
<reference evidence="2" key="1">
    <citation type="journal article" date="2020" name="Stud. Mycol.">
        <title>101 Dothideomycetes genomes: a test case for predicting lifestyles and emergence of pathogens.</title>
        <authorList>
            <person name="Haridas S."/>
            <person name="Albert R."/>
            <person name="Binder M."/>
            <person name="Bloem J."/>
            <person name="Labutti K."/>
            <person name="Salamov A."/>
            <person name="Andreopoulos B."/>
            <person name="Baker S."/>
            <person name="Barry K."/>
            <person name="Bills G."/>
            <person name="Bluhm B."/>
            <person name="Cannon C."/>
            <person name="Castanera R."/>
            <person name="Culley D."/>
            <person name="Daum C."/>
            <person name="Ezra D."/>
            <person name="Gonzalez J."/>
            <person name="Henrissat B."/>
            <person name="Kuo A."/>
            <person name="Liang C."/>
            <person name="Lipzen A."/>
            <person name="Lutzoni F."/>
            <person name="Magnuson J."/>
            <person name="Mondo S."/>
            <person name="Nolan M."/>
            <person name="Ohm R."/>
            <person name="Pangilinan J."/>
            <person name="Park H.-J."/>
            <person name="Ramirez L."/>
            <person name="Alfaro M."/>
            <person name="Sun H."/>
            <person name="Tritt A."/>
            <person name="Yoshinaga Y."/>
            <person name="Zwiers L.-H."/>
            <person name="Turgeon B."/>
            <person name="Goodwin S."/>
            <person name="Spatafora J."/>
            <person name="Crous P."/>
            <person name="Grigoriev I."/>
        </authorList>
    </citation>
    <scope>NUCLEOTIDE SEQUENCE</scope>
    <source>
        <strain evidence="2">ATCC 74209</strain>
    </source>
</reference>
<comment type="caution">
    <text evidence="2">The sequence shown here is derived from an EMBL/GenBank/DDBJ whole genome shotgun (WGS) entry which is preliminary data.</text>
</comment>
<protein>
    <submittedName>
        <fullName evidence="2">Uncharacterized protein</fullName>
    </submittedName>
</protein>
<evidence type="ECO:0000256" key="1">
    <source>
        <dbReference type="ARBA" id="ARBA00008861"/>
    </source>
</evidence>
<proteinExistence type="inferred from homology"/>
<dbReference type="PANTHER" id="PTHR31544">
    <property type="entry name" value="AIG2-LIKE PROTEIN D"/>
    <property type="match status" value="1"/>
</dbReference>
<dbReference type="EMBL" id="ML994175">
    <property type="protein sequence ID" value="KAF2198044.1"/>
    <property type="molecule type" value="Genomic_DNA"/>
</dbReference>
<accession>A0A9P4JGV5</accession>
<keyword evidence="3" id="KW-1185">Reference proteome</keyword>
<gene>
    <name evidence="2" type="ORF">GQ43DRAFT_443692</name>
</gene>
<dbReference type="Gene3D" id="3.10.490.10">
    <property type="entry name" value="Gamma-glutamyl cyclotransferase-like"/>
    <property type="match status" value="1"/>
</dbReference>